<dbReference type="RefSeq" id="WP_266340873.1">
    <property type="nucleotide sequence ID" value="NZ_JAPKNK010000013.1"/>
</dbReference>
<dbReference type="PANTHER" id="PTHR11365">
    <property type="entry name" value="5-OXOPROLINASE RELATED"/>
    <property type="match status" value="1"/>
</dbReference>
<reference evidence="2" key="1">
    <citation type="submission" date="2022-11" db="EMBL/GenBank/DDBJ databases">
        <title>Biodiversity and phylogenetic relationships of bacteria.</title>
        <authorList>
            <person name="Machado R.A.R."/>
            <person name="Bhat A."/>
            <person name="Loulou A."/>
            <person name="Kallel S."/>
        </authorList>
    </citation>
    <scope>NUCLEOTIDE SEQUENCE</scope>
    <source>
        <strain evidence="2">K-TC2</strain>
    </source>
</reference>
<proteinExistence type="predicted"/>
<feature type="domain" description="Hydantoinase B/oxoprolinase" evidence="1">
    <location>
        <begin position="8"/>
        <end position="527"/>
    </location>
</feature>
<dbReference type="AlphaFoldDB" id="A0A9X3INT5"/>
<protein>
    <submittedName>
        <fullName evidence="2">Hydantoinase B/oxoprolinase family protein</fullName>
    </submittedName>
</protein>
<evidence type="ECO:0000313" key="2">
    <source>
        <dbReference type="EMBL" id="MCX5571911.1"/>
    </source>
</evidence>
<dbReference type="InterPro" id="IPR045079">
    <property type="entry name" value="Oxoprolinase-like"/>
</dbReference>
<dbReference type="PANTHER" id="PTHR11365:SF23">
    <property type="entry name" value="HYPOTHETICAL 5-OXOPROLINASE (EUROFUNG)-RELATED"/>
    <property type="match status" value="1"/>
</dbReference>
<accession>A0A9X3INT5</accession>
<evidence type="ECO:0000313" key="3">
    <source>
        <dbReference type="Proteomes" id="UP001144805"/>
    </source>
</evidence>
<name>A0A9X3INT5_9HYPH</name>
<dbReference type="EMBL" id="JAPKNK010000013">
    <property type="protein sequence ID" value="MCX5571911.1"/>
    <property type="molecule type" value="Genomic_DNA"/>
</dbReference>
<organism evidence="2 3">
    <name type="scientific">Kaistia nematophila</name>
    <dbReference type="NCBI Taxonomy" id="2994654"/>
    <lineage>
        <taxon>Bacteria</taxon>
        <taxon>Pseudomonadati</taxon>
        <taxon>Pseudomonadota</taxon>
        <taxon>Alphaproteobacteria</taxon>
        <taxon>Hyphomicrobiales</taxon>
        <taxon>Kaistiaceae</taxon>
        <taxon>Kaistia</taxon>
    </lineage>
</organism>
<dbReference type="GO" id="GO:0017168">
    <property type="term" value="F:5-oxoprolinase (ATP-hydrolyzing) activity"/>
    <property type="evidence" value="ECO:0007669"/>
    <property type="project" value="TreeGrafter"/>
</dbReference>
<dbReference type="GO" id="GO:0006749">
    <property type="term" value="P:glutathione metabolic process"/>
    <property type="evidence" value="ECO:0007669"/>
    <property type="project" value="TreeGrafter"/>
</dbReference>
<gene>
    <name evidence="2" type="ORF">OSH07_22110</name>
</gene>
<evidence type="ECO:0000259" key="1">
    <source>
        <dbReference type="Pfam" id="PF02538"/>
    </source>
</evidence>
<dbReference type="Proteomes" id="UP001144805">
    <property type="component" value="Unassembled WGS sequence"/>
</dbReference>
<dbReference type="GO" id="GO:0005829">
    <property type="term" value="C:cytosol"/>
    <property type="evidence" value="ECO:0007669"/>
    <property type="project" value="TreeGrafter"/>
</dbReference>
<keyword evidence="3" id="KW-1185">Reference proteome</keyword>
<dbReference type="InterPro" id="IPR003692">
    <property type="entry name" value="Hydantoinase_B"/>
</dbReference>
<comment type="caution">
    <text evidence="2">The sequence shown here is derived from an EMBL/GenBank/DDBJ whole genome shotgun (WGS) entry which is preliminary data.</text>
</comment>
<dbReference type="Pfam" id="PF02538">
    <property type="entry name" value="Hydantoinase_B"/>
    <property type="match status" value="1"/>
</dbReference>
<sequence>MSRAVHSEIQLQVMWSRLISVVEEQAQTLIRTAFSTATREAGDLSAGVFDVEGRMLAQAVTGTPGHVNSMAKSVSHFLARFPAATMKPGDVFITNDPWMGTGHLNDVVVVTPVFLDGRPVAHFAATVHIVDIGGRNTAIESRQVYEEGLNIPISRIVDGGAIVEPLFELISVNVRDPVAVRGDLYSLIASNEAGGRQLLGLMREYGLANLDEIGGFIFARSHEASLAAIAALPKGTWRHSLTADGVDRPIRLEAALTVTEDAILVDFAGTDGPSPYAVNVPICYTEAYASFGVKCIVAPTVPNNAASLATIRVTAPADSILNVQRPAPVVSRHILGQLLPDLVIGCLAQVPGLAVPAESASPLWPIVLSGGPGRVDATAEELRGATSFIVASFHNGGTGARPRADGLSATAFPSGVRNVPVEITETITPVVFRRKEYLVDSGGAGRQRGGLGQVIEIENGEGKPFAINAAYDRTVYGPRGRDGGAEGRRGLLRLDDGTVLRSKGNQTIPAGRRLILEMPGGGGHGDPAGRDPAKIRDDLRDGFISAEAARADYGYEGEG</sequence>